<dbReference type="SUPFAM" id="SSF54211">
    <property type="entry name" value="Ribosomal protein S5 domain 2-like"/>
    <property type="match status" value="1"/>
</dbReference>
<dbReference type="PROSITE" id="PS51786">
    <property type="entry name" value="LON_PROTEOLYTIC"/>
    <property type="match status" value="1"/>
</dbReference>
<dbReference type="AlphaFoldDB" id="X1BIS5"/>
<organism evidence="2">
    <name type="scientific">marine sediment metagenome</name>
    <dbReference type="NCBI Taxonomy" id="412755"/>
    <lineage>
        <taxon>unclassified sequences</taxon>
        <taxon>metagenomes</taxon>
        <taxon>ecological metagenomes</taxon>
    </lineage>
</organism>
<feature type="domain" description="Lon proteolytic" evidence="1">
    <location>
        <begin position="1"/>
        <end position="170"/>
    </location>
</feature>
<sequence>LHRCVDVLFIEVSVMPGKGGLTLTGQLGDVMQESAQAALSYTRSHADIWGIQDEIFENSDVHIHIPEGAVPKDGPSGGAAMAVALISAFTNRPIRRDAGMTGEITLRGRILPVGGIREKALAARRVGIKTFLMPKKNESDLIDIPKKLRQDMEFVKIDRMHQLLDAVLLAPQPVRAKKLKPAKATPIPRASVPPA</sequence>
<dbReference type="GO" id="GO:0004252">
    <property type="term" value="F:serine-type endopeptidase activity"/>
    <property type="evidence" value="ECO:0007669"/>
    <property type="project" value="InterPro"/>
</dbReference>
<evidence type="ECO:0000313" key="2">
    <source>
        <dbReference type="EMBL" id="GAG83973.1"/>
    </source>
</evidence>
<dbReference type="PRINTS" id="PR00830">
    <property type="entry name" value="ENDOLAPTASE"/>
</dbReference>
<dbReference type="InterPro" id="IPR008269">
    <property type="entry name" value="Lon_proteolytic"/>
</dbReference>
<dbReference type="PANTHER" id="PTHR10046">
    <property type="entry name" value="ATP DEPENDENT LON PROTEASE FAMILY MEMBER"/>
    <property type="match status" value="1"/>
</dbReference>
<dbReference type="InterPro" id="IPR027065">
    <property type="entry name" value="Lon_Prtase"/>
</dbReference>
<dbReference type="GO" id="GO:0030163">
    <property type="term" value="P:protein catabolic process"/>
    <property type="evidence" value="ECO:0007669"/>
    <property type="project" value="InterPro"/>
</dbReference>
<dbReference type="GO" id="GO:0005524">
    <property type="term" value="F:ATP binding"/>
    <property type="evidence" value="ECO:0007669"/>
    <property type="project" value="InterPro"/>
</dbReference>
<dbReference type="GO" id="GO:0006508">
    <property type="term" value="P:proteolysis"/>
    <property type="evidence" value="ECO:0007669"/>
    <property type="project" value="InterPro"/>
</dbReference>
<name>X1BIS5_9ZZZZ</name>
<dbReference type="InterPro" id="IPR020568">
    <property type="entry name" value="Ribosomal_Su5_D2-typ_SF"/>
</dbReference>
<protein>
    <recommendedName>
        <fullName evidence="1">Lon proteolytic domain-containing protein</fullName>
    </recommendedName>
</protein>
<gene>
    <name evidence="2" type="ORF">S01H4_21981</name>
</gene>
<reference evidence="2" key="1">
    <citation type="journal article" date="2014" name="Front. Microbiol.">
        <title>High frequency of phylogenetically diverse reductive dehalogenase-homologous genes in deep subseafloor sedimentary metagenomes.</title>
        <authorList>
            <person name="Kawai M."/>
            <person name="Futagami T."/>
            <person name="Toyoda A."/>
            <person name="Takaki Y."/>
            <person name="Nishi S."/>
            <person name="Hori S."/>
            <person name="Arai W."/>
            <person name="Tsubouchi T."/>
            <person name="Morono Y."/>
            <person name="Uchiyama I."/>
            <person name="Ito T."/>
            <person name="Fujiyama A."/>
            <person name="Inagaki F."/>
            <person name="Takami H."/>
        </authorList>
    </citation>
    <scope>NUCLEOTIDE SEQUENCE</scope>
    <source>
        <strain evidence="2">Expedition CK06-06</strain>
    </source>
</reference>
<dbReference type="Gene3D" id="3.30.230.10">
    <property type="match status" value="1"/>
</dbReference>
<dbReference type="GO" id="GO:0004176">
    <property type="term" value="F:ATP-dependent peptidase activity"/>
    <property type="evidence" value="ECO:0007669"/>
    <property type="project" value="InterPro"/>
</dbReference>
<evidence type="ECO:0000259" key="1">
    <source>
        <dbReference type="PROSITE" id="PS51786"/>
    </source>
</evidence>
<dbReference type="InterPro" id="IPR014721">
    <property type="entry name" value="Ribsml_uS5_D2-typ_fold_subgr"/>
</dbReference>
<feature type="non-terminal residue" evidence="2">
    <location>
        <position position="1"/>
    </location>
</feature>
<dbReference type="EMBL" id="BART01010015">
    <property type="protein sequence ID" value="GAG83973.1"/>
    <property type="molecule type" value="Genomic_DNA"/>
</dbReference>
<comment type="caution">
    <text evidence="2">The sequence shown here is derived from an EMBL/GenBank/DDBJ whole genome shotgun (WGS) entry which is preliminary data.</text>
</comment>
<dbReference type="Pfam" id="PF05362">
    <property type="entry name" value="Lon_C"/>
    <property type="match status" value="1"/>
</dbReference>
<accession>X1BIS5</accession>
<proteinExistence type="predicted"/>